<dbReference type="FunFam" id="3.40.50.720:FF:000301">
    <property type="entry name" value="Hydroxysteroid dehydrogenase like 2"/>
    <property type="match status" value="1"/>
</dbReference>
<evidence type="ECO:0000256" key="3">
    <source>
        <dbReference type="ARBA" id="ARBA00006484"/>
    </source>
</evidence>
<accession>A0AAW2HPE0</accession>
<comment type="similarity">
    <text evidence="3">Belongs to the short-chain dehydrogenases/reductases (SDR) family.</text>
</comment>
<dbReference type="PANTHER" id="PTHR42808">
    <property type="entry name" value="HYDROXYSTEROID DEHYDROGENASE-LIKE PROTEIN 2"/>
    <property type="match status" value="1"/>
</dbReference>
<dbReference type="Gene3D" id="3.30.1050.10">
    <property type="entry name" value="SCP2 sterol-binding domain"/>
    <property type="match status" value="1"/>
</dbReference>
<dbReference type="Pfam" id="PF00106">
    <property type="entry name" value="adh_short"/>
    <property type="match status" value="1"/>
</dbReference>
<feature type="domain" description="SCP2" evidence="9">
    <location>
        <begin position="326"/>
        <end position="415"/>
    </location>
</feature>
<comment type="subcellular location">
    <subcellularLocation>
        <location evidence="1">Mitochondrion</location>
    </subcellularLocation>
    <subcellularLocation>
        <location evidence="2">Peroxisome</location>
    </subcellularLocation>
</comment>
<dbReference type="InterPro" id="IPR003033">
    <property type="entry name" value="SCP2_sterol-bd_dom"/>
</dbReference>
<dbReference type="NCBIfam" id="NF006133">
    <property type="entry name" value="PRK08278.1"/>
    <property type="match status" value="1"/>
</dbReference>
<evidence type="ECO:0000256" key="6">
    <source>
        <dbReference type="ARBA" id="ARBA00023128"/>
    </source>
</evidence>
<evidence type="ECO:0000259" key="9">
    <source>
        <dbReference type="Pfam" id="PF02036"/>
    </source>
</evidence>
<evidence type="ECO:0000256" key="1">
    <source>
        <dbReference type="ARBA" id="ARBA00004173"/>
    </source>
</evidence>
<dbReference type="InterPro" id="IPR002347">
    <property type="entry name" value="SDR_fam"/>
</dbReference>
<evidence type="ECO:0000256" key="2">
    <source>
        <dbReference type="ARBA" id="ARBA00004275"/>
    </source>
</evidence>
<dbReference type="SUPFAM" id="SSF51735">
    <property type="entry name" value="NAD(P)-binding Rossmann-fold domains"/>
    <property type="match status" value="1"/>
</dbReference>
<dbReference type="GO" id="GO:0016491">
    <property type="term" value="F:oxidoreductase activity"/>
    <property type="evidence" value="ECO:0007669"/>
    <property type="project" value="UniProtKB-KW"/>
</dbReference>
<comment type="caution">
    <text evidence="10">The sequence shown here is derived from an EMBL/GenBank/DDBJ whole genome shotgun (WGS) entry which is preliminary data.</text>
</comment>
<dbReference type="GO" id="GO:0005777">
    <property type="term" value="C:peroxisome"/>
    <property type="evidence" value="ECO:0007669"/>
    <property type="project" value="UniProtKB-SubCell"/>
</dbReference>
<dbReference type="PRINTS" id="PR00081">
    <property type="entry name" value="GDHRDH"/>
</dbReference>
<evidence type="ECO:0000256" key="5">
    <source>
        <dbReference type="ARBA" id="ARBA00023002"/>
    </source>
</evidence>
<evidence type="ECO:0000256" key="8">
    <source>
        <dbReference type="ARBA" id="ARBA00040243"/>
    </source>
</evidence>
<dbReference type="AlphaFoldDB" id="A0AAW2HPE0"/>
<sequence length="422" mass="46049">MLNTGKLRGITIFITGASRGIGKAIALKAAKDGANIVIAAKTAEPHPKLPGTIYTAAKEVEDAGGKALPCIVDIRDEAQVNKAVEEAVKKFGGIDILINNASAISLTPTLQTEMKKYDLMNNINARGTFLVSKACLPYLLKGNNPHILNLSPPLNLNPVWFENHLAYTIAKYGMSLCVLGMHKEFKKDGIAVNALWPKTAIQTAAIEMLTGSNSQKYSRKPDIVADAAYAIITKDAKTTTGNFFIDEDVLRAEGITDMKQYAYEPDNADNLMPDFFLDDSDPASLQKIKNDISSQKKTGEQKTEASQVDYEKKIEEIFVAIEKRLSTELVQRVQSVFQFNVKGLQGGTWYIDLKSGKGSAGRGEPPSPPDATLTMEAKDFFDLFSGKLNAVSAFMSGKLKISGNLQKAMKLEKLMTILKSKM</sequence>
<dbReference type="Pfam" id="PF02036">
    <property type="entry name" value="SCP2"/>
    <property type="match status" value="1"/>
</dbReference>
<dbReference type="GO" id="GO:0005739">
    <property type="term" value="C:mitochondrion"/>
    <property type="evidence" value="ECO:0007669"/>
    <property type="project" value="UniProtKB-SubCell"/>
</dbReference>
<dbReference type="Gene3D" id="3.40.50.720">
    <property type="entry name" value="NAD(P)-binding Rossmann-like Domain"/>
    <property type="match status" value="1"/>
</dbReference>
<dbReference type="InterPro" id="IPR036527">
    <property type="entry name" value="SCP2_sterol-bd_dom_sf"/>
</dbReference>
<dbReference type="SUPFAM" id="SSF55718">
    <property type="entry name" value="SCP-like"/>
    <property type="match status" value="1"/>
</dbReference>
<name>A0AAW2HPE0_9NEOP</name>
<dbReference type="InterPro" id="IPR051935">
    <property type="entry name" value="HSDL2"/>
</dbReference>
<evidence type="ECO:0000313" key="10">
    <source>
        <dbReference type="EMBL" id="KAL0271300.1"/>
    </source>
</evidence>
<proteinExistence type="inferred from homology"/>
<evidence type="ECO:0000256" key="7">
    <source>
        <dbReference type="ARBA" id="ARBA00023140"/>
    </source>
</evidence>
<keyword evidence="5" id="KW-0560">Oxidoreductase</keyword>
<dbReference type="InterPro" id="IPR036291">
    <property type="entry name" value="NAD(P)-bd_dom_sf"/>
</dbReference>
<keyword evidence="4" id="KW-0521">NADP</keyword>
<dbReference type="EMBL" id="JARGDH010000004">
    <property type="protein sequence ID" value="KAL0271300.1"/>
    <property type="molecule type" value="Genomic_DNA"/>
</dbReference>
<dbReference type="CDD" id="cd09762">
    <property type="entry name" value="HSDL2_SDR_c"/>
    <property type="match status" value="1"/>
</dbReference>
<gene>
    <name evidence="10" type="ORF">PYX00_008435</name>
</gene>
<keyword evidence="6" id="KW-0496">Mitochondrion</keyword>
<evidence type="ECO:0000256" key="4">
    <source>
        <dbReference type="ARBA" id="ARBA00022857"/>
    </source>
</evidence>
<reference evidence="10" key="1">
    <citation type="journal article" date="2024" name="Gigascience">
        <title>Chromosome-level genome of the poultry shaft louse Menopon gallinae provides insight into the host-switching and adaptive evolution of parasitic lice.</title>
        <authorList>
            <person name="Xu Y."/>
            <person name="Ma L."/>
            <person name="Liu S."/>
            <person name="Liang Y."/>
            <person name="Liu Q."/>
            <person name="He Z."/>
            <person name="Tian L."/>
            <person name="Duan Y."/>
            <person name="Cai W."/>
            <person name="Li H."/>
            <person name="Song F."/>
        </authorList>
    </citation>
    <scope>NUCLEOTIDE SEQUENCE</scope>
    <source>
        <strain evidence="10">Cailab_2023a</strain>
    </source>
</reference>
<organism evidence="10">
    <name type="scientific">Menopon gallinae</name>
    <name type="common">poultry shaft louse</name>
    <dbReference type="NCBI Taxonomy" id="328185"/>
    <lineage>
        <taxon>Eukaryota</taxon>
        <taxon>Metazoa</taxon>
        <taxon>Ecdysozoa</taxon>
        <taxon>Arthropoda</taxon>
        <taxon>Hexapoda</taxon>
        <taxon>Insecta</taxon>
        <taxon>Pterygota</taxon>
        <taxon>Neoptera</taxon>
        <taxon>Paraneoptera</taxon>
        <taxon>Psocodea</taxon>
        <taxon>Troctomorpha</taxon>
        <taxon>Phthiraptera</taxon>
        <taxon>Amblycera</taxon>
        <taxon>Menoponidae</taxon>
        <taxon>Menopon</taxon>
    </lineage>
</organism>
<protein>
    <recommendedName>
        <fullName evidence="8">Hydroxysteroid dehydrogenase-like protein 2</fullName>
    </recommendedName>
</protein>
<keyword evidence="7" id="KW-0576">Peroxisome</keyword>
<dbReference type="PANTHER" id="PTHR42808:SF3">
    <property type="entry name" value="HYDROXYSTEROID DEHYDROGENASE-LIKE PROTEIN 2"/>
    <property type="match status" value="1"/>
</dbReference>